<organism evidence="5 6">
    <name type="scientific">Candidatus Roizmanbacteria bacterium RIFCSPHIGHO2_01_FULL_39_12c</name>
    <dbReference type="NCBI Taxonomy" id="1802031"/>
    <lineage>
        <taxon>Bacteria</taxon>
        <taxon>Candidatus Roizmaniibacteriota</taxon>
    </lineage>
</organism>
<evidence type="ECO:0000256" key="2">
    <source>
        <dbReference type="ARBA" id="ARBA00022670"/>
    </source>
</evidence>
<accession>A0A1F7GCS5</accession>
<name>A0A1F7GCS5_9BACT</name>
<dbReference type="Pfam" id="PF03575">
    <property type="entry name" value="Peptidase_S51"/>
    <property type="match status" value="1"/>
</dbReference>
<keyword evidence="3" id="KW-0378">Hydrolase</keyword>
<evidence type="ECO:0000256" key="3">
    <source>
        <dbReference type="ARBA" id="ARBA00022801"/>
    </source>
</evidence>
<evidence type="ECO:0008006" key="7">
    <source>
        <dbReference type="Google" id="ProtNLM"/>
    </source>
</evidence>
<comment type="caution">
    <text evidence="5">The sequence shown here is derived from an EMBL/GenBank/DDBJ whole genome shotgun (WGS) entry which is preliminary data.</text>
</comment>
<dbReference type="AlphaFoldDB" id="A0A1F7GCS5"/>
<dbReference type="GO" id="GO:0008236">
    <property type="term" value="F:serine-type peptidase activity"/>
    <property type="evidence" value="ECO:0007669"/>
    <property type="project" value="UniProtKB-KW"/>
</dbReference>
<dbReference type="GO" id="GO:0006508">
    <property type="term" value="P:proteolysis"/>
    <property type="evidence" value="ECO:0007669"/>
    <property type="project" value="UniProtKB-KW"/>
</dbReference>
<proteinExistence type="inferred from homology"/>
<sequence length="208" mass="24074">MILYLFGGYSRNTEKKHWKLINSYLNKLKPKQILFIGRAELKRSSLENFYRFKSKLRNEYKVEVLNAEDAILLTRIKDPLVFIGGGGGHIELYNFITKNKTIVRSILNCTNYFGDSAGSMIVGSNLRKYDDGSKPMIGLNILKKSIIEPHYTQWNRHQQLKIEMKRWNCNIGIGIDEVSGIKIHTDLFPKKYEILGGNKVEVIKNYDI</sequence>
<dbReference type="Gene3D" id="3.40.50.880">
    <property type="match status" value="1"/>
</dbReference>
<evidence type="ECO:0000313" key="5">
    <source>
        <dbReference type="EMBL" id="OGK16687.1"/>
    </source>
</evidence>
<evidence type="ECO:0000256" key="4">
    <source>
        <dbReference type="ARBA" id="ARBA00022825"/>
    </source>
</evidence>
<dbReference type="Proteomes" id="UP000177208">
    <property type="component" value="Unassembled WGS sequence"/>
</dbReference>
<keyword evidence="4" id="KW-0720">Serine protease</keyword>
<comment type="similarity">
    <text evidence="1">Belongs to the peptidase S51 family.</text>
</comment>
<keyword evidence="2" id="KW-0645">Protease</keyword>
<dbReference type="EMBL" id="MFZG01000019">
    <property type="protein sequence ID" value="OGK16687.1"/>
    <property type="molecule type" value="Genomic_DNA"/>
</dbReference>
<evidence type="ECO:0000313" key="6">
    <source>
        <dbReference type="Proteomes" id="UP000177208"/>
    </source>
</evidence>
<protein>
    <recommendedName>
        <fullName evidence="7">Peptidase E</fullName>
    </recommendedName>
</protein>
<evidence type="ECO:0000256" key="1">
    <source>
        <dbReference type="ARBA" id="ARBA00006534"/>
    </source>
</evidence>
<reference evidence="5 6" key="1">
    <citation type="journal article" date="2016" name="Nat. Commun.">
        <title>Thousands of microbial genomes shed light on interconnected biogeochemical processes in an aquifer system.</title>
        <authorList>
            <person name="Anantharaman K."/>
            <person name="Brown C.T."/>
            <person name="Hug L.A."/>
            <person name="Sharon I."/>
            <person name="Castelle C.J."/>
            <person name="Probst A.J."/>
            <person name="Thomas B.C."/>
            <person name="Singh A."/>
            <person name="Wilkins M.J."/>
            <person name="Karaoz U."/>
            <person name="Brodie E.L."/>
            <person name="Williams K.H."/>
            <person name="Hubbard S.S."/>
            <person name="Banfield J.F."/>
        </authorList>
    </citation>
    <scope>NUCLEOTIDE SEQUENCE [LARGE SCALE GENOMIC DNA]</scope>
</reference>
<dbReference type="InterPro" id="IPR029062">
    <property type="entry name" value="Class_I_gatase-like"/>
</dbReference>
<gene>
    <name evidence="5" type="ORF">A2774_00095</name>
</gene>
<dbReference type="InterPro" id="IPR005320">
    <property type="entry name" value="Peptidase_S51"/>
</dbReference>